<keyword evidence="5" id="KW-1185">Reference proteome</keyword>
<dbReference type="PANTHER" id="PTHR21220">
    <property type="entry name" value="DNA-DEPENDENT METALLOPROTEASE SPRTN"/>
    <property type="match status" value="1"/>
</dbReference>
<dbReference type="InterPro" id="IPR044245">
    <property type="entry name" value="Spartan"/>
</dbReference>
<dbReference type="GO" id="GO:0006974">
    <property type="term" value="P:DNA damage response"/>
    <property type="evidence" value="ECO:0007669"/>
    <property type="project" value="InterPro"/>
</dbReference>
<dbReference type="Pfam" id="PF10263">
    <property type="entry name" value="SprT-like"/>
    <property type="match status" value="1"/>
</dbReference>
<evidence type="ECO:0000313" key="5">
    <source>
        <dbReference type="Proteomes" id="UP000186176"/>
    </source>
</evidence>
<dbReference type="GO" id="GO:0003697">
    <property type="term" value="F:single-stranded DNA binding"/>
    <property type="evidence" value="ECO:0007669"/>
    <property type="project" value="InterPro"/>
</dbReference>
<dbReference type="PANTHER" id="PTHR21220:SF0">
    <property type="entry name" value="DNA-DEPENDENT METALLOPROTEASE SPRTN"/>
    <property type="match status" value="1"/>
</dbReference>
<dbReference type="EMBL" id="LRBP01000039">
    <property type="protein sequence ID" value="OII70879.1"/>
    <property type="molecule type" value="Genomic_DNA"/>
</dbReference>
<dbReference type="InterPro" id="IPR055220">
    <property type="entry name" value="SPRTN_ZBD"/>
</dbReference>
<name>A0A1J4MA56_9CRYT</name>
<dbReference type="GO" id="GO:0031593">
    <property type="term" value="F:polyubiquitin modification-dependent protein binding"/>
    <property type="evidence" value="ECO:0007669"/>
    <property type="project" value="TreeGrafter"/>
</dbReference>
<reference evidence="4 5" key="1">
    <citation type="submission" date="2016-10" db="EMBL/GenBank/DDBJ databases">
        <title>Reductive evolution of mitochondrial metabolism and differential evolution of invasion-related proteins in Cryptosporidium.</title>
        <authorList>
            <person name="Liu S."/>
            <person name="Roellig D.M."/>
            <person name="Guo Y."/>
            <person name="Li N."/>
            <person name="Frace M.A."/>
            <person name="Tang K."/>
            <person name="Zhang L."/>
            <person name="Feng Y."/>
            <person name="Xiao L."/>
        </authorList>
    </citation>
    <scope>NUCLEOTIDE SEQUENCE [LARGE SCALE GENOMIC DNA]</scope>
    <source>
        <strain evidence="4">39726</strain>
    </source>
</reference>
<proteinExistence type="predicted"/>
<evidence type="ECO:0000313" key="4">
    <source>
        <dbReference type="EMBL" id="OII70879.1"/>
    </source>
</evidence>
<dbReference type="GO" id="GO:0005634">
    <property type="term" value="C:nucleus"/>
    <property type="evidence" value="ECO:0007669"/>
    <property type="project" value="UniProtKB-SubCell"/>
</dbReference>
<comment type="subcellular location">
    <subcellularLocation>
        <location evidence="1">Nucleus</location>
    </subcellularLocation>
</comment>
<dbReference type="Proteomes" id="UP000186176">
    <property type="component" value="Unassembled WGS sequence"/>
</dbReference>
<dbReference type="SMART" id="SM00731">
    <property type="entry name" value="SprT"/>
    <property type="match status" value="1"/>
</dbReference>
<dbReference type="Pfam" id="PF22934">
    <property type="entry name" value="SPRTN_ZBD"/>
    <property type="match status" value="1"/>
</dbReference>
<feature type="domain" description="SprT-like" evidence="3">
    <location>
        <begin position="1"/>
        <end position="140"/>
    </location>
</feature>
<evidence type="ECO:0000259" key="3">
    <source>
        <dbReference type="SMART" id="SM00731"/>
    </source>
</evidence>
<dbReference type="GO" id="GO:0004222">
    <property type="term" value="F:metalloendopeptidase activity"/>
    <property type="evidence" value="ECO:0007669"/>
    <property type="project" value="InterPro"/>
</dbReference>
<evidence type="ECO:0000256" key="1">
    <source>
        <dbReference type="ARBA" id="ARBA00004123"/>
    </source>
</evidence>
<dbReference type="GeneID" id="39977815"/>
<gene>
    <name evidence="4" type="ORF">cubi_01024</name>
</gene>
<dbReference type="VEuPathDB" id="CryptoDB:cubi_01024"/>
<evidence type="ECO:0000256" key="2">
    <source>
        <dbReference type="ARBA" id="ARBA00023242"/>
    </source>
</evidence>
<dbReference type="RefSeq" id="XP_028872987.1">
    <property type="nucleotide sequence ID" value="XM_029018036.1"/>
</dbReference>
<keyword evidence="2" id="KW-0539">Nucleus</keyword>
<dbReference type="InterPro" id="IPR006640">
    <property type="entry name" value="SprT-like_domain"/>
</dbReference>
<dbReference type="AlphaFoldDB" id="A0A1J4MA56"/>
<accession>A0A1J4MA56</accession>
<protein>
    <recommendedName>
        <fullName evidence="3">SprT-like domain-containing protein</fullName>
    </recommendedName>
</protein>
<dbReference type="OrthoDB" id="5236983at2759"/>
<sequence length="179" mass="21047">MTLCAGKCTYETGGRCVVSLSEPLMKYRSLKELRETILHELIHAYLFVTSNNRDRNSHGKEFRFHMNRINRLSGLNITIYHNFHDELNYYRKHVWRCNGICRNRPPYYGYIRRSINRKPSPADSWWSLHERTCGGCFVKENDISPEINNLALPDASLNWRVPSPNLDQNDVMEIIEISD</sequence>
<comment type="caution">
    <text evidence="4">The sequence shown here is derived from an EMBL/GenBank/DDBJ whole genome shotgun (WGS) entry which is preliminary data.</text>
</comment>
<organism evidence="4 5">
    <name type="scientific">Cryptosporidium ubiquitum</name>
    <dbReference type="NCBI Taxonomy" id="857276"/>
    <lineage>
        <taxon>Eukaryota</taxon>
        <taxon>Sar</taxon>
        <taxon>Alveolata</taxon>
        <taxon>Apicomplexa</taxon>
        <taxon>Conoidasida</taxon>
        <taxon>Coccidia</taxon>
        <taxon>Eucoccidiorida</taxon>
        <taxon>Eimeriorina</taxon>
        <taxon>Cryptosporidiidae</taxon>
        <taxon>Cryptosporidium</taxon>
    </lineage>
</organism>